<dbReference type="CDD" id="cd18580">
    <property type="entry name" value="ABC_6TM_ABCC_D2"/>
    <property type="match status" value="1"/>
</dbReference>
<dbReference type="GO" id="GO:0005524">
    <property type="term" value="F:ATP binding"/>
    <property type="evidence" value="ECO:0007669"/>
    <property type="project" value="UniProtKB-KW"/>
</dbReference>
<dbReference type="SUPFAM" id="SSF52540">
    <property type="entry name" value="P-loop containing nucleoside triphosphate hydrolases"/>
    <property type="match status" value="2"/>
</dbReference>
<feature type="domain" description="ABC transmembrane type-1" evidence="11">
    <location>
        <begin position="896"/>
        <end position="1176"/>
    </location>
</feature>
<name>A0A8G1RMI2_9EURO</name>
<dbReference type="Proteomes" id="UP000249789">
    <property type="component" value="Unassembled WGS sequence"/>
</dbReference>
<keyword evidence="13" id="KW-1185">Reference proteome</keyword>
<feature type="transmembrane region" description="Helical" evidence="9">
    <location>
        <begin position="1110"/>
        <end position="1138"/>
    </location>
</feature>
<dbReference type="CDD" id="cd03244">
    <property type="entry name" value="ABCC_MRP_domain2"/>
    <property type="match status" value="1"/>
</dbReference>
<accession>A0A8G1RMI2</accession>
<dbReference type="CDD" id="cd18579">
    <property type="entry name" value="ABC_6TM_ABCC_D1"/>
    <property type="match status" value="1"/>
</dbReference>
<dbReference type="SMART" id="SM00382">
    <property type="entry name" value="AAA"/>
    <property type="match status" value="2"/>
</dbReference>
<feature type="domain" description="ABC transporter" evidence="10">
    <location>
        <begin position="1214"/>
        <end position="1453"/>
    </location>
</feature>
<dbReference type="GO" id="GO:0016020">
    <property type="term" value="C:membrane"/>
    <property type="evidence" value="ECO:0007669"/>
    <property type="project" value="UniProtKB-SubCell"/>
</dbReference>
<feature type="transmembrane region" description="Helical" evidence="9">
    <location>
        <begin position="410"/>
        <end position="429"/>
    </location>
</feature>
<evidence type="ECO:0000259" key="11">
    <source>
        <dbReference type="PROSITE" id="PS50929"/>
    </source>
</evidence>
<feature type="domain" description="ABC transporter" evidence="10">
    <location>
        <begin position="604"/>
        <end position="831"/>
    </location>
</feature>
<feature type="domain" description="ABC transmembrane type-1" evidence="11">
    <location>
        <begin position="282"/>
        <end position="557"/>
    </location>
</feature>
<keyword evidence="4" id="KW-0547">Nucleotide-binding</keyword>
<dbReference type="GO" id="GO:0016887">
    <property type="term" value="F:ATP hydrolysis activity"/>
    <property type="evidence" value="ECO:0007669"/>
    <property type="project" value="InterPro"/>
</dbReference>
<evidence type="ECO:0000256" key="7">
    <source>
        <dbReference type="ARBA" id="ARBA00023136"/>
    </source>
</evidence>
<dbReference type="FunFam" id="3.40.50.300:FF:000163">
    <property type="entry name" value="Multidrug resistance-associated protein member 4"/>
    <property type="match status" value="1"/>
</dbReference>
<dbReference type="FunFam" id="1.20.1560.10:FF:000066">
    <property type="entry name" value="ABC multidrug transporter (Eurofung)"/>
    <property type="match status" value="1"/>
</dbReference>
<dbReference type="InterPro" id="IPR044726">
    <property type="entry name" value="ABCC_6TM_D2"/>
</dbReference>
<dbReference type="CDD" id="cd03250">
    <property type="entry name" value="ABCC_MRP_domain1"/>
    <property type="match status" value="1"/>
</dbReference>
<evidence type="ECO:0000256" key="5">
    <source>
        <dbReference type="ARBA" id="ARBA00022840"/>
    </source>
</evidence>
<organism evidence="12 13">
    <name type="scientific">Aspergillus fijiensis CBS 313.89</name>
    <dbReference type="NCBI Taxonomy" id="1448319"/>
    <lineage>
        <taxon>Eukaryota</taxon>
        <taxon>Fungi</taxon>
        <taxon>Dikarya</taxon>
        <taxon>Ascomycota</taxon>
        <taxon>Pezizomycotina</taxon>
        <taxon>Eurotiomycetes</taxon>
        <taxon>Eurotiomycetidae</taxon>
        <taxon>Eurotiales</taxon>
        <taxon>Aspergillaceae</taxon>
        <taxon>Aspergillus</taxon>
    </lineage>
</organism>
<feature type="region of interest" description="Disordered" evidence="8">
    <location>
        <begin position="836"/>
        <end position="873"/>
    </location>
</feature>
<evidence type="ECO:0000256" key="6">
    <source>
        <dbReference type="ARBA" id="ARBA00022989"/>
    </source>
</evidence>
<keyword evidence="3 9" id="KW-0812">Transmembrane</keyword>
<feature type="transmembrane region" description="Helical" evidence="9">
    <location>
        <begin position="70"/>
        <end position="90"/>
    </location>
</feature>
<dbReference type="InterPro" id="IPR027417">
    <property type="entry name" value="P-loop_NTPase"/>
</dbReference>
<dbReference type="PROSITE" id="PS50893">
    <property type="entry name" value="ABC_TRANSPORTER_2"/>
    <property type="match status" value="2"/>
</dbReference>
<keyword evidence="5" id="KW-0067">ATP-binding</keyword>
<dbReference type="RefSeq" id="XP_040799964.1">
    <property type="nucleotide sequence ID" value="XM_040946976.1"/>
</dbReference>
<dbReference type="Pfam" id="PF00664">
    <property type="entry name" value="ABC_membrane"/>
    <property type="match status" value="1"/>
</dbReference>
<dbReference type="FunFam" id="1.20.1560.10:FF:000055">
    <property type="entry name" value="ABC multidrug transporter (Eurofung)"/>
    <property type="match status" value="1"/>
</dbReference>
<dbReference type="PANTHER" id="PTHR24223">
    <property type="entry name" value="ATP-BINDING CASSETTE SUB-FAMILY C"/>
    <property type="match status" value="1"/>
</dbReference>
<dbReference type="InterPro" id="IPR056227">
    <property type="entry name" value="TMD0_ABC"/>
</dbReference>
<dbReference type="PROSITE" id="PS50929">
    <property type="entry name" value="ABC_TM1F"/>
    <property type="match status" value="2"/>
</dbReference>
<protein>
    <submittedName>
        <fullName evidence="12">ABC transporter</fullName>
    </submittedName>
</protein>
<evidence type="ECO:0000313" key="12">
    <source>
        <dbReference type="EMBL" id="RAK75954.1"/>
    </source>
</evidence>
<evidence type="ECO:0000256" key="8">
    <source>
        <dbReference type="SAM" id="MobiDB-lite"/>
    </source>
</evidence>
<keyword evidence="7 9" id="KW-0472">Membrane</keyword>
<feature type="transmembrane region" description="Helical" evidence="9">
    <location>
        <begin position="314"/>
        <end position="335"/>
    </location>
</feature>
<dbReference type="Pfam" id="PF24357">
    <property type="entry name" value="TMD0_ABC"/>
    <property type="match status" value="1"/>
</dbReference>
<proteinExistence type="predicted"/>
<dbReference type="GO" id="GO:0140359">
    <property type="term" value="F:ABC-type transporter activity"/>
    <property type="evidence" value="ECO:0007669"/>
    <property type="project" value="InterPro"/>
</dbReference>
<dbReference type="Gene3D" id="1.20.1560.10">
    <property type="entry name" value="ABC transporter type 1, transmembrane domain"/>
    <property type="match status" value="2"/>
</dbReference>
<dbReference type="InterPro" id="IPR003439">
    <property type="entry name" value="ABC_transporter-like_ATP-bd"/>
</dbReference>
<feature type="transmembrane region" description="Helical" evidence="9">
    <location>
        <begin position="36"/>
        <end position="58"/>
    </location>
</feature>
<keyword evidence="2" id="KW-0813">Transport</keyword>
<reference evidence="12 13" key="1">
    <citation type="submission" date="2018-02" db="EMBL/GenBank/DDBJ databases">
        <title>The genomes of Aspergillus section Nigri reveals drivers in fungal speciation.</title>
        <authorList>
            <consortium name="DOE Joint Genome Institute"/>
            <person name="Vesth T.C."/>
            <person name="Nybo J."/>
            <person name="Theobald S."/>
            <person name="Brandl J."/>
            <person name="Frisvad J.C."/>
            <person name="Nielsen K.F."/>
            <person name="Lyhne E.K."/>
            <person name="Kogle M.E."/>
            <person name="Kuo A."/>
            <person name="Riley R."/>
            <person name="Clum A."/>
            <person name="Nolan M."/>
            <person name="Lipzen A."/>
            <person name="Salamov A."/>
            <person name="Henrissat B."/>
            <person name="Wiebenga A."/>
            <person name="De vries R.P."/>
            <person name="Grigoriev I.V."/>
            <person name="Mortensen U.H."/>
            <person name="Andersen M.R."/>
            <person name="Baker S.E."/>
        </authorList>
    </citation>
    <scope>NUCLEOTIDE SEQUENCE [LARGE SCALE GENOMIC DNA]</scope>
    <source>
        <strain evidence="12 13">CBS 313.89</strain>
    </source>
</reference>
<dbReference type="OrthoDB" id="6500128at2759"/>
<evidence type="ECO:0000256" key="2">
    <source>
        <dbReference type="ARBA" id="ARBA00022448"/>
    </source>
</evidence>
<evidence type="ECO:0000256" key="9">
    <source>
        <dbReference type="SAM" id="Phobius"/>
    </source>
</evidence>
<dbReference type="InterPro" id="IPR017871">
    <property type="entry name" value="ABC_transporter-like_CS"/>
</dbReference>
<comment type="subcellular location">
    <subcellularLocation>
        <location evidence="1">Membrane</location>
        <topology evidence="1">Multi-pass membrane protein</topology>
    </subcellularLocation>
</comment>
<dbReference type="VEuPathDB" id="FungiDB:BO72DRAFT_469727"/>
<feature type="transmembrane region" description="Helical" evidence="9">
    <location>
        <begin position="895"/>
        <end position="918"/>
    </location>
</feature>
<feature type="transmembrane region" description="Helical" evidence="9">
    <location>
        <begin position="938"/>
        <end position="961"/>
    </location>
</feature>
<dbReference type="PROSITE" id="PS00211">
    <property type="entry name" value="ABC_TRANSPORTER_1"/>
    <property type="match status" value="1"/>
</dbReference>
<keyword evidence="6 9" id="KW-1133">Transmembrane helix</keyword>
<dbReference type="InterPro" id="IPR036640">
    <property type="entry name" value="ABC1_TM_sf"/>
</dbReference>
<evidence type="ECO:0000256" key="3">
    <source>
        <dbReference type="ARBA" id="ARBA00022692"/>
    </source>
</evidence>
<feature type="transmembrane region" description="Helical" evidence="9">
    <location>
        <begin position="383"/>
        <end position="404"/>
    </location>
</feature>
<dbReference type="InterPro" id="IPR050173">
    <property type="entry name" value="ABC_transporter_C-like"/>
</dbReference>
<dbReference type="GeneID" id="63864309"/>
<evidence type="ECO:0000259" key="10">
    <source>
        <dbReference type="PROSITE" id="PS50893"/>
    </source>
</evidence>
<sequence length="1460" mass="159898">MASLSTQCTSASDAVFGPRVSVACRSFDFTLYFEDVMFACLPAALCLLLLPISVWQLWHEPRRIKRSVLLASKLLTLGALFAVQIAFLALRQSQPLTPADGASLAADVLEVVAIASAMWMSYLSHCRSIQPSTLLIVYFSTRTLLGIARVRTLWLMRAATADAAIFTMEISLTFLSLILESIEKASILAEKAARPATPEPFSGFWKLASFAWLAGTFRQGYSKVLSVHDLPDLDPQLRSEVVGKQLQDAWSQTENKTAKYALLRTSTRAYLSALLAAVIPRLLLTGFTFCQPFLVDATVTWVGNRDAALDSGKGLIAAFAIVYTGMAVFTALSGYHTFRFTVRLRAGLISLVHHQTVRTRAVDLGEITGVTLMGTDVERITSGFFSIHDLWACLIDIAVAIFLLARQLGVASVVPVVMVVVFFGCTFKLSASSNTAQRVWIEKVEDRIRFTSYALENIKSVKMLGLSPRMSAMIGGLRYAEVAASTVFRKLVIGSVVLSNSPANLAPMATFTLYVIIALVKHNNSILAAKAFTSLSLISLLTTPVLTFIQSVPSVVECLGCFDRIQEYCSKSPGPDESEAQHEHDGIPLSSLKTQASEQNGSAVEFTGQSFAWGQTTAPVLQDIHLKIPRGAITMVVGPIGSGKTTLIESILCETVLAGEKVTRSHGSIAYCAQTPWLQSQTIRENILGSSLMDSAWYETVIRACGLEKDMARLPRRDQTPVVSNGLTLSGGQKQRIALARALYARPRVVLLDDIFSGIDATATDNIARSLFGDSGLFRAFETTVVLATHSGFLLQFADTVVVLREGRVVEAGALDALKQSSDFVRNLKVTVSEVSGSESESSSDSEQLEHVDKHSSNSEAVESADEDATDDQSRQTGDFAVYAYYARAAGRLNIVLSLVFAFMWAFCNEFSTVWVNWWTAANEKSPNSKVGMYLGVYIFFGLSGAILLVATCWITIVTIISRSAIKLHDNVLTSTFRASFQFFHNADIGSITNRFSQDMDLIDMRLPVEALNVIAMLSTCLVKLVILAIFAKYLAAAIPFAAAIVYMTQKFYLRTSRQLRFLDIEAKAPLYTHFLELVSGAATVRAFAWQSRFDAACTALLNTSQRPVYLLYCVQQCLGFVLDILVTILAVILVATVVFLRERFDPGEVGVALVIVMTFNQTLMLLVKYWTQMETSIGAVSRVKAYAATTEPEERHPELLPALPALWPHAGAIQLRDVVASHSQNATPVLRGISMSVRAGEKVAICGPSGSGKTSLILALLRMVEIQAGSVRIDGHDLVAYPREEIRANLTVITQEPFLMTGTVRFNIDPVGGAADEAIIAALQRLRLWERIEREGGLEMAMKPTSWSLGQRQLLCLARAMVRKSRVLILDEATSRYVFFCPLSVDHETEDIMQEVIETEFASHTVLAVMHRLRLIHRYDRVAVLNAGGLVELDSPAALLGRDSLFRQLYQSGHGGASR</sequence>
<gene>
    <name evidence="12" type="ORF">BO72DRAFT_469727</name>
</gene>
<dbReference type="EMBL" id="KZ824653">
    <property type="protein sequence ID" value="RAK75954.1"/>
    <property type="molecule type" value="Genomic_DNA"/>
</dbReference>
<feature type="compositionally biased region" description="Low complexity" evidence="8">
    <location>
        <begin position="836"/>
        <end position="846"/>
    </location>
</feature>
<feature type="transmembrane region" description="Helical" evidence="9">
    <location>
        <begin position="269"/>
        <end position="294"/>
    </location>
</feature>
<feature type="compositionally biased region" description="Basic and acidic residues" evidence="8">
    <location>
        <begin position="848"/>
        <end position="857"/>
    </location>
</feature>
<dbReference type="Pfam" id="PF00005">
    <property type="entry name" value="ABC_tran"/>
    <property type="match status" value="2"/>
</dbReference>
<dbReference type="PANTHER" id="PTHR24223:SF404">
    <property type="entry name" value="ABC MULTIDRUG TRANSPORTER (EUROFUNG)-RELATED"/>
    <property type="match status" value="1"/>
</dbReference>
<evidence type="ECO:0000256" key="4">
    <source>
        <dbReference type="ARBA" id="ARBA00022741"/>
    </source>
</evidence>
<evidence type="ECO:0000256" key="1">
    <source>
        <dbReference type="ARBA" id="ARBA00004141"/>
    </source>
</evidence>
<dbReference type="SUPFAM" id="SSF90123">
    <property type="entry name" value="ABC transporter transmembrane region"/>
    <property type="match status" value="2"/>
</dbReference>
<dbReference type="InterPro" id="IPR003593">
    <property type="entry name" value="AAA+_ATPase"/>
</dbReference>
<dbReference type="InterPro" id="IPR011527">
    <property type="entry name" value="ABC1_TM_dom"/>
</dbReference>
<dbReference type="InterPro" id="IPR044746">
    <property type="entry name" value="ABCC_6TM_D1"/>
</dbReference>
<evidence type="ECO:0000313" key="13">
    <source>
        <dbReference type="Proteomes" id="UP000249789"/>
    </source>
</evidence>
<dbReference type="Gene3D" id="3.40.50.300">
    <property type="entry name" value="P-loop containing nucleotide triphosphate hydrolases"/>
    <property type="match status" value="2"/>
</dbReference>
<feature type="transmembrane region" description="Helical" evidence="9">
    <location>
        <begin position="102"/>
        <end position="123"/>
    </location>
</feature>
<feature type="transmembrane region" description="Helical" evidence="9">
    <location>
        <begin position="1150"/>
        <end position="1168"/>
    </location>
</feature>